<organism evidence="1 2">
    <name type="scientific">Polynucleobacter arcticus</name>
    <dbReference type="NCBI Taxonomy" id="1743165"/>
    <lineage>
        <taxon>Bacteria</taxon>
        <taxon>Pseudomonadati</taxon>
        <taxon>Pseudomonadota</taxon>
        <taxon>Betaproteobacteria</taxon>
        <taxon>Burkholderiales</taxon>
        <taxon>Burkholderiaceae</taxon>
        <taxon>Polynucleobacter</taxon>
    </lineage>
</organism>
<dbReference type="Proteomes" id="UP000501090">
    <property type="component" value="Chromosome"/>
</dbReference>
<gene>
    <name evidence="1" type="ORF">DN92_03375</name>
</gene>
<keyword evidence="2" id="KW-1185">Reference proteome</keyword>
<name>A0A6M9PLG6_9BURK</name>
<dbReference type="AlphaFoldDB" id="A0A6M9PLG6"/>
<protein>
    <submittedName>
        <fullName evidence="1">Uncharacterized protein</fullName>
    </submittedName>
</protein>
<evidence type="ECO:0000313" key="2">
    <source>
        <dbReference type="Proteomes" id="UP000501090"/>
    </source>
</evidence>
<accession>A0A6M9PLG6</accession>
<dbReference type="RefSeq" id="WP_173959929.1">
    <property type="nucleotide sequence ID" value="NZ_CP028940.1"/>
</dbReference>
<evidence type="ECO:0000313" key="1">
    <source>
        <dbReference type="EMBL" id="QKM60158.1"/>
    </source>
</evidence>
<dbReference type="EMBL" id="CP028940">
    <property type="protein sequence ID" value="QKM60158.1"/>
    <property type="molecule type" value="Genomic_DNA"/>
</dbReference>
<reference evidence="1 2" key="1">
    <citation type="submission" date="2018-04" db="EMBL/GenBank/DDBJ databases">
        <title>Polynucleobacter sp. UK-Long2-W17 genome.</title>
        <authorList>
            <person name="Hahn M.W."/>
        </authorList>
    </citation>
    <scope>NUCLEOTIDE SEQUENCE [LARGE SCALE GENOMIC DNA]</scope>
    <source>
        <strain evidence="1 2">UK-Long2-W17</strain>
    </source>
</reference>
<sequence length="101" mass="11083">MHCAFLAQVTLLTPLALVTKVVISVDADVDVDELSDPPPPQDTNIAADPRHKLKIRPVLVHTSERTVLHASLNISIAFNFTCIPQALFSKLIWNLAFRGGK</sequence>
<dbReference type="KEGG" id="pard:DN92_03375"/>
<proteinExistence type="predicted"/>